<organism evidence="1 2">
    <name type="scientific">Catharanthus roseus</name>
    <name type="common">Madagascar periwinkle</name>
    <name type="synonym">Vinca rosea</name>
    <dbReference type="NCBI Taxonomy" id="4058"/>
    <lineage>
        <taxon>Eukaryota</taxon>
        <taxon>Viridiplantae</taxon>
        <taxon>Streptophyta</taxon>
        <taxon>Embryophyta</taxon>
        <taxon>Tracheophyta</taxon>
        <taxon>Spermatophyta</taxon>
        <taxon>Magnoliopsida</taxon>
        <taxon>eudicotyledons</taxon>
        <taxon>Gunneridae</taxon>
        <taxon>Pentapetalae</taxon>
        <taxon>asterids</taxon>
        <taxon>lamiids</taxon>
        <taxon>Gentianales</taxon>
        <taxon>Apocynaceae</taxon>
        <taxon>Rauvolfioideae</taxon>
        <taxon>Vinceae</taxon>
        <taxon>Catharanthinae</taxon>
        <taxon>Catharanthus</taxon>
    </lineage>
</organism>
<proteinExistence type="predicted"/>
<gene>
    <name evidence="1" type="ORF">M9H77_31542</name>
</gene>
<sequence>MFLGPFVTKFHCPKESNGYSFCRPALQQLHAHILTQGKRHITLHGLEIEECKAYILSLLDIFFFPLNFHFFFSYSCNKLKLAKYENAINFNYLLLSIGQNKLHFAIPVNCILLQLLKVLTLNYKYTRAADIPKEMDDTKPIVHAKPREKQMQ</sequence>
<evidence type="ECO:0000313" key="2">
    <source>
        <dbReference type="Proteomes" id="UP001060085"/>
    </source>
</evidence>
<dbReference type="EMBL" id="CM044707">
    <property type="protein sequence ID" value="KAI5654355.1"/>
    <property type="molecule type" value="Genomic_DNA"/>
</dbReference>
<dbReference type="Proteomes" id="UP001060085">
    <property type="component" value="Linkage Group LG07"/>
</dbReference>
<protein>
    <submittedName>
        <fullName evidence="1">Uncharacterized protein</fullName>
    </submittedName>
</protein>
<keyword evidence="2" id="KW-1185">Reference proteome</keyword>
<comment type="caution">
    <text evidence="1">The sequence shown here is derived from an EMBL/GenBank/DDBJ whole genome shotgun (WGS) entry which is preliminary data.</text>
</comment>
<name>A0ACC0A0C5_CATRO</name>
<reference evidence="2" key="1">
    <citation type="journal article" date="2023" name="Nat. Plants">
        <title>Single-cell RNA sequencing provides a high-resolution roadmap for understanding the multicellular compartmentation of specialized metabolism.</title>
        <authorList>
            <person name="Sun S."/>
            <person name="Shen X."/>
            <person name="Li Y."/>
            <person name="Li Y."/>
            <person name="Wang S."/>
            <person name="Li R."/>
            <person name="Zhang H."/>
            <person name="Shen G."/>
            <person name="Guo B."/>
            <person name="Wei J."/>
            <person name="Xu J."/>
            <person name="St-Pierre B."/>
            <person name="Chen S."/>
            <person name="Sun C."/>
        </authorList>
    </citation>
    <scope>NUCLEOTIDE SEQUENCE [LARGE SCALE GENOMIC DNA]</scope>
</reference>
<evidence type="ECO:0000313" key="1">
    <source>
        <dbReference type="EMBL" id="KAI5654355.1"/>
    </source>
</evidence>
<accession>A0ACC0A0C5</accession>